<organism evidence="1">
    <name type="scientific">mine drainage metagenome</name>
    <dbReference type="NCBI Taxonomy" id="410659"/>
    <lineage>
        <taxon>unclassified sequences</taxon>
        <taxon>metagenomes</taxon>
        <taxon>ecological metagenomes</taxon>
    </lineage>
</organism>
<dbReference type="Gene3D" id="3.40.50.1820">
    <property type="entry name" value="alpha/beta hydrolase"/>
    <property type="match status" value="1"/>
</dbReference>
<dbReference type="InterPro" id="IPR029058">
    <property type="entry name" value="AB_hydrolase_fold"/>
</dbReference>
<accession>T1B2H0</accession>
<dbReference type="GO" id="GO:0016787">
    <property type="term" value="F:hydrolase activity"/>
    <property type="evidence" value="ECO:0007669"/>
    <property type="project" value="UniProtKB-KW"/>
</dbReference>
<name>T1B2H0_9ZZZZ</name>
<dbReference type="EMBL" id="AUZZ01001537">
    <property type="protein sequence ID" value="EQD64052.1"/>
    <property type="molecule type" value="Genomic_DNA"/>
</dbReference>
<feature type="non-terminal residue" evidence="1">
    <location>
        <position position="1"/>
    </location>
</feature>
<gene>
    <name evidence="1" type="ORF">B2A_02205</name>
</gene>
<reference evidence="1" key="2">
    <citation type="journal article" date="2014" name="ISME J.">
        <title>Microbial stratification in low pH oxic and suboxic macroscopic growths along an acid mine drainage.</title>
        <authorList>
            <person name="Mendez-Garcia C."/>
            <person name="Mesa V."/>
            <person name="Sprenger R.R."/>
            <person name="Richter M."/>
            <person name="Diez M.S."/>
            <person name="Solano J."/>
            <person name="Bargiela R."/>
            <person name="Golyshina O.V."/>
            <person name="Manteca A."/>
            <person name="Ramos J.L."/>
            <person name="Gallego J.R."/>
            <person name="Llorente I."/>
            <person name="Martins Dos Santos V.A."/>
            <person name="Jensen O.N."/>
            <person name="Pelaez A.I."/>
            <person name="Sanchez J."/>
            <person name="Ferrer M."/>
        </authorList>
    </citation>
    <scope>NUCLEOTIDE SEQUENCE</scope>
</reference>
<evidence type="ECO:0000313" key="1">
    <source>
        <dbReference type="EMBL" id="EQD64052.1"/>
    </source>
</evidence>
<dbReference type="AlphaFoldDB" id="T1B2H0"/>
<protein>
    <submittedName>
        <fullName evidence="1">Alpha/beta fold family hydrolase</fullName>
    </submittedName>
</protein>
<proteinExistence type="predicted"/>
<keyword evidence="1" id="KW-0378">Hydrolase</keyword>
<dbReference type="SUPFAM" id="SSF53474">
    <property type="entry name" value="alpha/beta-Hydrolases"/>
    <property type="match status" value="1"/>
</dbReference>
<comment type="caution">
    <text evidence="1">The sequence shown here is derived from an EMBL/GenBank/DDBJ whole genome shotgun (WGS) entry which is preliminary data.</text>
</comment>
<sequence>VARLLLIEALGPMADDGGDTLARWRAALAGAGNDRPARAFAGVEDALAARCRVTGQNPAAIRPIVARGVRAHAGGVVWRSDTRLTATTPVRIGRDAGARAAGRHRGTHLAAAGRTGKPWLPHALLRARAACVPRITIDTLAGGHHLHGEQPVQVAARLHAFLHRGD</sequence>
<reference evidence="1" key="1">
    <citation type="submission" date="2013-08" db="EMBL/GenBank/DDBJ databases">
        <authorList>
            <person name="Mendez C."/>
            <person name="Richter M."/>
            <person name="Ferrer M."/>
            <person name="Sanchez J."/>
        </authorList>
    </citation>
    <scope>NUCLEOTIDE SEQUENCE</scope>
</reference>